<proteinExistence type="predicted"/>
<reference evidence="5 6" key="1">
    <citation type="submission" date="2020-05" db="EMBL/GenBank/DDBJ databases">
        <title>Complete closed genome sequence of Defluviicoccus vanus.</title>
        <authorList>
            <person name="Bessarab I."/>
            <person name="Arumugam K."/>
            <person name="Maszenan A.M."/>
            <person name="Seviour R.J."/>
            <person name="Williams R.B."/>
        </authorList>
    </citation>
    <scope>NUCLEOTIDE SEQUENCE [LARGE SCALE GENOMIC DNA]</scope>
    <source>
        <strain evidence="5 6">Ben 114</strain>
    </source>
</reference>
<dbReference type="EMBL" id="CP053923">
    <property type="protein sequence ID" value="QNT69496.1"/>
    <property type="molecule type" value="Genomic_DNA"/>
</dbReference>
<evidence type="ECO:0000259" key="4">
    <source>
        <dbReference type="Pfam" id="PF08450"/>
    </source>
</evidence>
<dbReference type="GO" id="GO:0046872">
    <property type="term" value="F:metal ion binding"/>
    <property type="evidence" value="ECO:0007669"/>
    <property type="project" value="UniProtKB-KW"/>
</dbReference>
<dbReference type="Gene3D" id="2.120.10.30">
    <property type="entry name" value="TolB, C-terminal domain"/>
    <property type="match status" value="1"/>
</dbReference>
<keyword evidence="6" id="KW-1185">Reference proteome</keyword>
<organism evidence="5 6">
    <name type="scientific">Defluviicoccus vanus</name>
    <dbReference type="NCBI Taxonomy" id="111831"/>
    <lineage>
        <taxon>Bacteria</taxon>
        <taxon>Pseudomonadati</taxon>
        <taxon>Pseudomonadota</taxon>
        <taxon>Alphaproteobacteria</taxon>
        <taxon>Rhodospirillales</taxon>
        <taxon>Rhodospirillaceae</taxon>
        <taxon>Defluviicoccus</taxon>
    </lineage>
</organism>
<evidence type="ECO:0000256" key="3">
    <source>
        <dbReference type="PIRSR" id="PIRSR605511-2"/>
    </source>
</evidence>
<dbReference type="KEGG" id="dvn:HQ394_09355"/>
<dbReference type="Pfam" id="PF08450">
    <property type="entry name" value="SGL"/>
    <property type="match status" value="1"/>
</dbReference>
<accession>A0A7H1N1B0</accession>
<gene>
    <name evidence="5" type="ORF">HQ394_09355</name>
</gene>
<dbReference type="RefSeq" id="WP_190262997.1">
    <property type="nucleotide sequence ID" value="NZ_CP053923.1"/>
</dbReference>
<dbReference type="AlphaFoldDB" id="A0A7H1N1B0"/>
<feature type="binding site" evidence="3">
    <location>
        <position position="175"/>
    </location>
    <ligand>
        <name>a divalent metal cation</name>
        <dbReference type="ChEBI" id="CHEBI:60240"/>
    </ligand>
</feature>
<protein>
    <submittedName>
        <fullName evidence="5">SMP-30/gluconolactonase/LRE family protein</fullName>
    </submittedName>
</protein>
<evidence type="ECO:0000256" key="2">
    <source>
        <dbReference type="PIRSR" id="PIRSR605511-1"/>
    </source>
</evidence>
<dbReference type="InterPro" id="IPR051262">
    <property type="entry name" value="SMP-30/CGR1_Lactonase"/>
</dbReference>
<dbReference type="InterPro" id="IPR013658">
    <property type="entry name" value="SGL"/>
</dbReference>
<sequence>MQGFDVVDRRFKRFVLFNASLETLAGGFRWLEGPVWFADHQCLLFSDIPNDRILRWSEAGGVQVFRQPAGFPNGQTRDREGRLITCLHRQRAVVRTEIDGTITVLADRFAGMRLNSPNDVVVKADGSIWFSDPPYGIQTDYEGGKQESQQPSRVYRLDPRSGAMTVVADDFDGPNGLCFSPDERRLYIADTGLQFADSPRQHIRVFDVEGSGARLRNGRIFHQVSPGNADGFRCDEEGNVWTSADDGVHCIDPAGDLLGRILVPAKVGNLTFGDRWRSRLFICASQTLYAIYVNQRGAQRP</sequence>
<comment type="cofactor">
    <cofactor evidence="3">
        <name>Zn(2+)</name>
        <dbReference type="ChEBI" id="CHEBI:29105"/>
    </cofactor>
    <text evidence="3">Binds 1 divalent metal cation per subunit.</text>
</comment>
<keyword evidence="1" id="KW-0378">Hydrolase</keyword>
<keyword evidence="3" id="KW-0862">Zinc</keyword>
<evidence type="ECO:0000313" key="5">
    <source>
        <dbReference type="EMBL" id="QNT69496.1"/>
    </source>
</evidence>
<dbReference type="SUPFAM" id="SSF63829">
    <property type="entry name" value="Calcium-dependent phosphotriesterase"/>
    <property type="match status" value="1"/>
</dbReference>
<feature type="binding site" evidence="3">
    <location>
        <position position="230"/>
    </location>
    <ligand>
        <name>a divalent metal cation</name>
        <dbReference type="ChEBI" id="CHEBI:60240"/>
    </ligand>
</feature>
<feature type="binding site" evidence="3">
    <location>
        <position position="118"/>
    </location>
    <ligand>
        <name>substrate</name>
    </ligand>
</feature>
<dbReference type="PANTHER" id="PTHR47572">
    <property type="entry name" value="LIPOPROTEIN-RELATED"/>
    <property type="match status" value="1"/>
</dbReference>
<evidence type="ECO:0000313" key="6">
    <source>
        <dbReference type="Proteomes" id="UP000516369"/>
    </source>
</evidence>
<dbReference type="PANTHER" id="PTHR47572:SF4">
    <property type="entry name" value="LACTONASE DRP35"/>
    <property type="match status" value="1"/>
</dbReference>
<dbReference type="GO" id="GO:0016787">
    <property type="term" value="F:hydrolase activity"/>
    <property type="evidence" value="ECO:0007669"/>
    <property type="project" value="UniProtKB-KW"/>
</dbReference>
<name>A0A7H1N1B0_9PROT</name>
<dbReference type="PRINTS" id="PR01790">
    <property type="entry name" value="SMP30FAMILY"/>
</dbReference>
<evidence type="ECO:0000256" key="1">
    <source>
        <dbReference type="ARBA" id="ARBA00022801"/>
    </source>
</evidence>
<keyword evidence="3" id="KW-0479">Metal-binding</keyword>
<dbReference type="InterPro" id="IPR011042">
    <property type="entry name" value="6-blade_b-propeller_TolB-like"/>
</dbReference>
<dbReference type="Proteomes" id="UP000516369">
    <property type="component" value="Chromosome"/>
</dbReference>
<dbReference type="InterPro" id="IPR005511">
    <property type="entry name" value="SMP-30"/>
</dbReference>
<feature type="binding site" evidence="3">
    <location>
        <position position="32"/>
    </location>
    <ligand>
        <name>a divalent metal cation</name>
        <dbReference type="ChEBI" id="CHEBI:60240"/>
    </ligand>
</feature>
<feature type="domain" description="SMP-30/Gluconolactonase/LRE-like region" evidence="4">
    <location>
        <begin position="32"/>
        <end position="284"/>
    </location>
</feature>
<feature type="active site" description="Proton donor/acceptor" evidence="2">
    <location>
        <position position="230"/>
    </location>
</feature>